<dbReference type="GO" id="GO:0006355">
    <property type="term" value="P:regulation of DNA-templated transcription"/>
    <property type="evidence" value="ECO:0007669"/>
    <property type="project" value="InterPro"/>
</dbReference>
<dbReference type="InterPro" id="IPR036890">
    <property type="entry name" value="HATPase_C_sf"/>
</dbReference>
<evidence type="ECO:0000313" key="4">
    <source>
        <dbReference type="EMBL" id="PWR73960.1"/>
    </source>
</evidence>
<dbReference type="GeneID" id="97549304"/>
<keyword evidence="5" id="KW-1185">Reference proteome</keyword>
<dbReference type="PRINTS" id="PR00344">
    <property type="entry name" value="BCTRLSENSOR"/>
</dbReference>
<dbReference type="Pfam" id="PF00989">
    <property type="entry name" value="PAS"/>
    <property type="match status" value="1"/>
</dbReference>
<name>A0A2V2N5T3_9EURY</name>
<dbReference type="PANTHER" id="PTHR43547">
    <property type="entry name" value="TWO-COMPONENT HISTIDINE KINASE"/>
    <property type="match status" value="1"/>
</dbReference>
<dbReference type="InterPro" id="IPR005467">
    <property type="entry name" value="His_kinase_dom"/>
</dbReference>
<protein>
    <recommendedName>
        <fullName evidence="3">Histidine kinase domain-containing protein</fullName>
    </recommendedName>
</protein>
<dbReference type="Pfam" id="PF02518">
    <property type="entry name" value="HATPase_c"/>
    <property type="match status" value="1"/>
</dbReference>
<dbReference type="InterPro" id="IPR031621">
    <property type="entry name" value="HisKA_7TM"/>
</dbReference>
<gene>
    <name evidence="4" type="ORF">DK846_02000</name>
</gene>
<reference evidence="4 5" key="1">
    <citation type="submission" date="2018-05" db="EMBL/GenBank/DDBJ databases">
        <title>Draft genome of Methanospirillum lacunae Ki8-1.</title>
        <authorList>
            <person name="Dueholm M.S."/>
            <person name="Nielsen P.H."/>
            <person name="Bakmann L.F."/>
            <person name="Otzen D.E."/>
        </authorList>
    </citation>
    <scope>NUCLEOTIDE SEQUENCE [LARGE SCALE GENOMIC DNA]</scope>
    <source>
        <strain evidence="4 5">Ki8-1</strain>
    </source>
</reference>
<dbReference type="InterPro" id="IPR003661">
    <property type="entry name" value="HisK_dim/P_dom"/>
</dbReference>
<dbReference type="PROSITE" id="PS50109">
    <property type="entry name" value="HIS_KIN"/>
    <property type="match status" value="1"/>
</dbReference>
<dbReference type="PANTHER" id="PTHR43547:SF2">
    <property type="entry name" value="HYBRID SIGNAL TRANSDUCTION HISTIDINE KINASE C"/>
    <property type="match status" value="1"/>
</dbReference>
<dbReference type="SMART" id="SM00387">
    <property type="entry name" value="HATPase_c"/>
    <property type="match status" value="1"/>
</dbReference>
<feature type="transmembrane region" description="Helical" evidence="2">
    <location>
        <begin position="180"/>
        <end position="200"/>
    </location>
</feature>
<comment type="caution">
    <text evidence="4">The sequence shown here is derived from an EMBL/GenBank/DDBJ whole genome shotgun (WGS) entry which is preliminary data.</text>
</comment>
<evidence type="ECO:0000256" key="2">
    <source>
        <dbReference type="SAM" id="Phobius"/>
    </source>
</evidence>
<dbReference type="OrthoDB" id="8127at2157"/>
<feature type="transmembrane region" description="Helical" evidence="2">
    <location>
        <begin position="39"/>
        <end position="59"/>
    </location>
</feature>
<evidence type="ECO:0000256" key="1">
    <source>
        <dbReference type="ARBA" id="ARBA00022553"/>
    </source>
</evidence>
<dbReference type="GO" id="GO:0000155">
    <property type="term" value="F:phosphorelay sensor kinase activity"/>
    <property type="evidence" value="ECO:0007669"/>
    <property type="project" value="InterPro"/>
</dbReference>
<sequence>MIFQNSPFVVPLIFSAVMCGALGVYSYKNLHIPGLRSFIFLMFGVTIWLVGSIFEYALLEPGIRYTAVIFEYLGIVLVPVAWFLFILTYTGRDEWIQGRKIWLFFIIPAIVELAVITNPVHQLYYTSITTEIIDGVSYLVYQHGPLFWIHTIYSYILILSGIGILASELIFKSPIYRKQLLIIFIVCLIPFFFNILYVSGMWSVKGVDITPIVFFITAVGLFISSYFFQFLNLEPVAHNLLLKNLKDALIVIDTKDIIVDVNPAALIHRTDGVKSYLGEKIITVFPFTREVLENCTIGSNTPGVPIELPVNGFLRFFEMTCIPVINNGGILIGKLITLHDVHEQTTAVRSIHRANQKLQLLSGITRHDIKNQLSVLTGYLSLADEIDSEEFKSTYLEKIKTATWMINQQIEFTSVYQDIGLFEPKWFNLSILMEQVKNQIPATTLNFINELNGVKIYADPMLERVLYNLFDNTIRYGVKTTFIRSYYVIDGGTLKWIIEDDGIGIAIEDKEKIFQKGYGHNTGLGLFLVREILSITDCLITETGVPGVGARFEIRIPGGQYHLQTDDANST</sequence>
<dbReference type="SUPFAM" id="SSF55874">
    <property type="entry name" value="ATPase domain of HSP90 chaperone/DNA topoisomerase II/histidine kinase"/>
    <property type="match status" value="1"/>
</dbReference>
<dbReference type="RefSeq" id="WP_109967239.1">
    <property type="nucleotide sequence ID" value="NZ_CP176093.1"/>
</dbReference>
<dbReference type="Pfam" id="PF16927">
    <property type="entry name" value="HisKA_7TM"/>
    <property type="match status" value="1"/>
</dbReference>
<dbReference type="EMBL" id="QGMY01000002">
    <property type="protein sequence ID" value="PWR73960.1"/>
    <property type="molecule type" value="Genomic_DNA"/>
</dbReference>
<keyword evidence="2" id="KW-0812">Transmembrane</keyword>
<feature type="transmembrane region" description="Helical" evidence="2">
    <location>
        <begin position="101"/>
        <end position="120"/>
    </location>
</feature>
<dbReference type="Gene3D" id="3.30.450.20">
    <property type="entry name" value="PAS domain"/>
    <property type="match status" value="1"/>
</dbReference>
<evidence type="ECO:0000313" key="5">
    <source>
        <dbReference type="Proteomes" id="UP000245657"/>
    </source>
</evidence>
<keyword evidence="2" id="KW-1133">Transmembrane helix</keyword>
<dbReference type="Proteomes" id="UP000245657">
    <property type="component" value="Unassembled WGS sequence"/>
</dbReference>
<feature type="transmembrane region" description="Helical" evidence="2">
    <location>
        <begin position="6"/>
        <end position="27"/>
    </location>
</feature>
<feature type="transmembrane region" description="Helical" evidence="2">
    <location>
        <begin position="147"/>
        <end position="171"/>
    </location>
</feature>
<keyword evidence="1" id="KW-0597">Phosphoprotein</keyword>
<organism evidence="4 5">
    <name type="scientific">Methanospirillum lacunae</name>
    <dbReference type="NCBI Taxonomy" id="668570"/>
    <lineage>
        <taxon>Archaea</taxon>
        <taxon>Methanobacteriati</taxon>
        <taxon>Methanobacteriota</taxon>
        <taxon>Stenosarchaea group</taxon>
        <taxon>Methanomicrobia</taxon>
        <taxon>Methanomicrobiales</taxon>
        <taxon>Methanospirillaceae</taxon>
        <taxon>Methanospirillum</taxon>
    </lineage>
</organism>
<proteinExistence type="predicted"/>
<dbReference type="CDD" id="cd00082">
    <property type="entry name" value="HisKA"/>
    <property type="match status" value="1"/>
</dbReference>
<feature type="transmembrane region" description="Helical" evidence="2">
    <location>
        <begin position="65"/>
        <end position="89"/>
    </location>
</feature>
<feature type="transmembrane region" description="Helical" evidence="2">
    <location>
        <begin position="212"/>
        <end position="233"/>
    </location>
</feature>
<evidence type="ECO:0000259" key="3">
    <source>
        <dbReference type="PROSITE" id="PS50109"/>
    </source>
</evidence>
<keyword evidence="2" id="KW-0472">Membrane</keyword>
<dbReference type="InterPro" id="IPR004358">
    <property type="entry name" value="Sig_transdc_His_kin-like_C"/>
</dbReference>
<dbReference type="Gene3D" id="3.30.565.10">
    <property type="entry name" value="Histidine kinase-like ATPase, C-terminal domain"/>
    <property type="match status" value="1"/>
</dbReference>
<accession>A0A2V2N5T3</accession>
<feature type="domain" description="Histidine kinase" evidence="3">
    <location>
        <begin position="364"/>
        <end position="560"/>
    </location>
</feature>
<dbReference type="InterPro" id="IPR013767">
    <property type="entry name" value="PAS_fold"/>
</dbReference>
<dbReference type="AlphaFoldDB" id="A0A2V2N5T3"/>
<dbReference type="InterPro" id="IPR003594">
    <property type="entry name" value="HATPase_dom"/>
</dbReference>